<evidence type="ECO:0000313" key="3">
    <source>
        <dbReference type="Proteomes" id="UP000035540"/>
    </source>
</evidence>
<name>A0A0G3H5Y2_9CORY</name>
<protein>
    <submittedName>
        <fullName evidence="2">Uncharacterized protein</fullName>
    </submittedName>
</protein>
<evidence type="ECO:0000256" key="1">
    <source>
        <dbReference type="SAM" id="Phobius"/>
    </source>
</evidence>
<accession>A0A0G3H5Y2</accession>
<keyword evidence="1" id="KW-1133">Transmembrane helix</keyword>
<sequence length="143" mass="15819">MGGSMPVWGAVVLTISVAILTQFASYFIQYRQHKHDHERRRTEEWHRNLRWAVELIADNNDTSVTLGVFALDALDNNEVSDHDQHLIDAILLAIIGDDSVAPTATAGQVAAARLLVKREREGKVTGPLATTIHTLAERKQSPS</sequence>
<dbReference type="KEGG" id="cted:CTEST_03410"/>
<dbReference type="EMBL" id="CP011545">
    <property type="protein sequence ID" value="AKK08135.1"/>
    <property type="molecule type" value="Genomic_DNA"/>
</dbReference>
<reference evidence="2 3" key="1">
    <citation type="journal article" date="2015" name="Genome Announc.">
        <title>Complete Genome Sequence of the Type Strain Corynebacterium testudinoris DSM 44614, Recovered from Necrotic Lesions in the Mouth of a Tortoise.</title>
        <authorList>
            <person name="Ruckert C."/>
            <person name="Kriete M."/>
            <person name="Jaenicke S."/>
            <person name="Winkler A."/>
            <person name="Tauch A."/>
        </authorList>
    </citation>
    <scope>NUCLEOTIDE SEQUENCE [LARGE SCALE GENOMIC DNA]</scope>
    <source>
        <strain evidence="2 3">DSM 44614</strain>
    </source>
</reference>
<evidence type="ECO:0000313" key="2">
    <source>
        <dbReference type="EMBL" id="AKK08135.1"/>
    </source>
</evidence>
<organism evidence="2 3">
    <name type="scientific">Corynebacterium testudinoris</name>
    <dbReference type="NCBI Taxonomy" id="136857"/>
    <lineage>
        <taxon>Bacteria</taxon>
        <taxon>Bacillati</taxon>
        <taxon>Actinomycetota</taxon>
        <taxon>Actinomycetes</taxon>
        <taxon>Mycobacteriales</taxon>
        <taxon>Corynebacteriaceae</taxon>
        <taxon>Corynebacterium</taxon>
    </lineage>
</organism>
<dbReference type="Proteomes" id="UP000035540">
    <property type="component" value="Chromosome"/>
</dbReference>
<reference evidence="3" key="2">
    <citation type="submission" date="2015-05" db="EMBL/GenBank/DDBJ databases">
        <title>Complete genome sequence of Corynebacterium testudinoris DSM 44614, recovered from necrotic lesions in the mouth of a tortoise.</title>
        <authorList>
            <person name="Ruckert C."/>
            <person name="Albersmeier A."/>
            <person name="Winkler A."/>
            <person name="Tauch A."/>
        </authorList>
    </citation>
    <scope>NUCLEOTIDE SEQUENCE [LARGE SCALE GENOMIC DNA]</scope>
    <source>
        <strain evidence="3">DSM 44614</strain>
    </source>
</reference>
<keyword evidence="1" id="KW-0472">Membrane</keyword>
<dbReference type="AlphaFoldDB" id="A0A0G3H5Y2"/>
<proteinExistence type="predicted"/>
<dbReference type="PATRIC" id="fig|136857.5.peg.674"/>
<keyword evidence="3" id="KW-1185">Reference proteome</keyword>
<keyword evidence="1" id="KW-0812">Transmembrane</keyword>
<gene>
    <name evidence="2" type="ORF">CTEST_03410</name>
</gene>
<feature type="transmembrane region" description="Helical" evidence="1">
    <location>
        <begin position="6"/>
        <end position="28"/>
    </location>
</feature>